<dbReference type="AlphaFoldDB" id="A0A4R2CDF5"/>
<protein>
    <submittedName>
        <fullName evidence="1">Excreted virulence factor EspC (Type VII ESX diderm)</fullName>
    </submittedName>
</protein>
<dbReference type="InterPro" id="IPR022536">
    <property type="entry name" value="EspC"/>
</dbReference>
<keyword evidence="2" id="KW-1185">Reference proteome</keyword>
<proteinExistence type="predicted"/>
<dbReference type="RefSeq" id="WP_162853148.1">
    <property type="nucleotide sequence ID" value="NZ_BAABEI010000012.1"/>
</dbReference>
<organism evidence="1 2">
    <name type="scientific">Shinella granuli</name>
    <dbReference type="NCBI Taxonomy" id="323621"/>
    <lineage>
        <taxon>Bacteria</taxon>
        <taxon>Pseudomonadati</taxon>
        <taxon>Pseudomonadota</taxon>
        <taxon>Alphaproteobacteria</taxon>
        <taxon>Hyphomicrobiales</taxon>
        <taxon>Rhizobiaceae</taxon>
        <taxon>Shinella</taxon>
    </lineage>
</organism>
<comment type="caution">
    <text evidence="1">The sequence shown here is derived from an EMBL/GenBank/DDBJ whole genome shotgun (WGS) entry which is preliminary data.</text>
</comment>
<name>A0A4R2CDF5_SHIGR</name>
<sequence>MRVERQTAETELVSRLEGARSRIEQRFLDGGVVLLSVLDVLNRLVASLENLSGSLGDEAAEATIGRLIATVDQLTALPGIEEQRQQRLANVAVTEKSLGTHIADMQETLRYLRTFATTAKITGAAIPDFAGFAEEILERIQFGTGEVNALGAKIGTLGAVIETASAGGGEALERFRRSVPDIAGNLSRNAGDLTVQRRHLSQLAAKVGAAARGVQGKVATTLSAMQIGDITRQRIEHCQSAFTFLDEYLAAGALDAEAASRLTGLIRHLVYEQLVEIASDFARECRTVVGTIRSFGADIDGLMALYGDMDAADGRSADRAMRTLEADIAAARAVVRDIEQAADKANVLGASTVETVQGLLKGVKTIQLVRTDIQYMALNTNLRCSKLGEEGRAINVVTAELRLFSSQLDETAERILVALQSLEGDAGKLREAGTAAGGSLDAHLDEALEHIRRAGDRMEEDMTALRACGADVSAKAGRTVADLDFNAELGDVLADCSARAGELIGHDLPDTSGLEEAMADLGSRIARTYTMVSEREVHARVFGTALDVPAAPAAAQSDEDLFDDALF</sequence>
<accession>A0A4R2CDF5</accession>
<dbReference type="Gene3D" id="1.10.287.950">
    <property type="entry name" value="Methyl-accepting chemotaxis protein"/>
    <property type="match status" value="1"/>
</dbReference>
<dbReference type="GO" id="GO:0009306">
    <property type="term" value="P:protein secretion"/>
    <property type="evidence" value="ECO:0007669"/>
    <property type="project" value="InterPro"/>
</dbReference>
<evidence type="ECO:0000313" key="1">
    <source>
        <dbReference type="EMBL" id="TCN38125.1"/>
    </source>
</evidence>
<evidence type="ECO:0000313" key="2">
    <source>
        <dbReference type="Proteomes" id="UP000295351"/>
    </source>
</evidence>
<dbReference type="Pfam" id="PF10824">
    <property type="entry name" value="T7SS_ESX_EspC"/>
    <property type="match status" value="1"/>
</dbReference>
<dbReference type="SUPFAM" id="SSF58104">
    <property type="entry name" value="Methyl-accepting chemotaxis protein (MCP) signaling domain"/>
    <property type="match status" value="1"/>
</dbReference>
<dbReference type="Proteomes" id="UP000295351">
    <property type="component" value="Unassembled WGS sequence"/>
</dbReference>
<dbReference type="EMBL" id="SLVX01000020">
    <property type="protein sequence ID" value="TCN38125.1"/>
    <property type="molecule type" value="Genomic_DNA"/>
</dbReference>
<reference evidence="1 2" key="1">
    <citation type="submission" date="2019-03" db="EMBL/GenBank/DDBJ databases">
        <title>Genomic Encyclopedia of Type Strains, Phase IV (KMG-IV): sequencing the most valuable type-strain genomes for metagenomic binning, comparative biology and taxonomic classification.</title>
        <authorList>
            <person name="Goeker M."/>
        </authorList>
    </citation>
    <scope>NUCLEOTIDE SEQUENCE [LARGE SCALE GENOMIC DNA]</scope>
    <source>
        <strain evidence="1 2">DSM 18401</strain>
    </source>
</reference>
<gene>
    <name evidence="1" type="ORF">EV665_12015</name>
</gene>